<dbReference type="InterPro" id="IPR029066">
    <property type="entry name" value="PLP-binding_barrel"/>
</dbReference>
<evidence type="ECO:0000256" key="4">
    <source>
        <dbReference type="ARBA" id="ARBA00022898"/>
    </source>
</evidence>
<gene>
    <name evidence="8" type="ORF">FANTH_4009</name>
</gene>
<feature type="active site" description="Proton donor" evidence="6">
    <location>
        <position position="373"/>
    </location>
</feature>
<evidence type="ECO:0000256" key="6">
    <source>
        <dbReference type="PIRSR" id="PIRSR600183-50"/>
    </source>
</evidence>
<sequence>MPISYPKAMPEAIQNAFKKHNTQPLEEHEKPLFVTDVAIVQNTVDEFIASMPSTTQINVIHFAAVKACADKRVTDIYDTLGCGFDCASKGEAKPLLDRGVDPARISLGNCNIPSNELEWGIEAGIRYYAVDSFTQVNRMIEAVNRIAKRTNSDSATILANLKPFCRLVSSDKGSAKPFSTKFGVDPNMAVNIIKEAHALGLDFVGLSGHPGTQNLAEDAFAQFAQLFRGVFDCVKNEVGITMFLANIGGGWPGVSTKLAPSFIDYNNCTMQAFSSVFADWPAKSGDADNEKTKRNERLTIMTEPGRAFVSKAGWLQTHVINISQHTSGSGVWRVSLSAGKHHGLNEANKISFEWHTGIPSKDTKSCVLYGLTCDSSDIILGHDADLQEKTVDLPWALDAGDKVWVRGPAAYGDGYSTSFNSILPPKSLYIDSRVAETRTVLNTDSYFWVLLSRIQKLLTYV</sequence>
<comment type="cofactor">
    <cofactor evidence="1 6">
        <name>pyridoxal 5'-phosphate</name>
        <dbReference type="ChEBI" id="CHEBI:597326"/>
    </cofactor>
</comment>
<comment type="caution">
    <text evidence="8">The sequence shown here is derived from an EMBL/GenBank/DDBJ whole genome shotgun (WGS) entry which is preliminary data.</text>
</comment>
<keyword evidence="9" id="KW-1185">Reference proteome</keyword>
<dbReference type="Proteomes" id="UP000573603">
    <property type="component" value="Unassembled WGS sequence"/>
</dbReference>
<keyword evidence="4 6" id="KW-0663">Pyridoxal phosphate</keyword>
<evidence type="ECO:0000256" key="5">
    <source>
        <dbReference type="ARBA" id="ARBA00023239"/>
    </source>
</evidence>
<dbReference type="Gene3D" id="3.20.20.10">
    <property type="entry name" value="Alanine racemase"/>
    <property type="match status" value="1"/>
</dbReference>
<organism evidence="8 9">
    <name type="scientific">Fusarium anthophilum</name>
    <dbReference type="NCBI Taxonomy" id="48485"/>
    <lineage>
        <taxon>Eukaryota</taxon>
        <taxon>Fungi</taxon>
        <taxon>Dikarya</taxon>
        <taxon>Ascomycota</taxon>
        <taxon>Pezizomycotina</taxon>
        <taxon>Sordariomycetes</taxon>
        <taxon>Hypocreomycetidae</taxon>
        <taxon>Hypocreales</taxon>
        <taxon>Nectriaceae</taxon>
        <taxon>Fusarium</taxon>
        <taxon>Fusarium fujikuroi species complex</taxon>
    </lineage>
</organism>
<dbReference type="InterPro" id="IPR009006">
    <property type="entry name" value="Ala_racemase/Decarboxylase_C"/>
</dbReference>
<evidence type="ECO:0000313" key="8">
    <source>
        <dbReference type="EMBL" id="KAF5250818.1"/>
    </source>
</evidence>
<accession>A0A8H5E8B8</accession>
<keyword evidence="5" id="KW-0456">Lyase</keyword>
<feature type="domain" description="Orn/DAP/Arg decarboxylase 2 N-terminal" evidence="7">
    <location>
        <begin position="60"/>
        <end position="310"/>
    </location>
</feature>
<protein>
    <recommendedName>
        <fullName evidence="7">Orn/DAP/Arg decarboxylase 2 N-terminal domain-containing protein</fullName>
    </recommendedName>
</protein>
<dbReference type="PANTHER" id="PTHR11482">
    <property type="entry name" value="ARGININE/DIAMINOPIMELATE/ORNITHINE DECARBOXYLASE"/>
    <property type="match status" value="1"/>
</dbReference>
<dbReference type="PRINTS" id="PR01179">
    <property type="entry name" value="ODADCRBXLASE"/>
</dbReference>
<dbReference type="PANTHER" id="PTHR11482:SF6">
    <property type="entry name" value="ORNITHINE DECARBOXYLASE 1-RELATED"/>
    <property type="match status" value="1"/>
</dbReference>
<dbReference type="AlphaFoldDB" id="A0A8H5E8B8"/>
<dbReference type="EMBL" id="JABEVY010000083">
    <property type="protein sequence ID" value="KAF5250818.1"/>
    <property type="molecule type" value="Genomic_DNA"/>
</dbReference>
<dbReference type="GO" id="GO:0005737">
    <property type="term" value="C:cytoplasm"/>
    <property type="evidence" value="ECO:0007669"/>
    <property type="project" value="TreeGrafter"/>
</dbReference>
<dbReference type="GO" id="GO:0004586">
    <property type="term" value="F:ornithine decarboxylase activity"/>
    <property type="evidence" value="ECO:0007669"/>
    <property type="project" value="TreeGrafter"/>
</dbReference>
<dbReference type="Gene3D" id="2.40.37.10">
    <property type="entry name" value="Lyase, Ornithine Decarboxylase, Chain A, domain 1"/>
    <property type="match status" value="1"/>
</dbReference>
<dbReference type="SUPFAM" id="SSF51419">
    <property type="entry name" value="PLP-binding barrel"/>
    <property type="match status" value="1"/>
</dbReference>
<dbReference type="SUPFAM" id="SSF50621">
    <property type="entry name" value="Alanine racemase C-terminal domain-like"/>
    <property type="match status" value="1"/>
</dbReference>
<name>A0A8H5E8B8_9HYPO</name>
<dbReference type="InterPro" id="IPR002433">
    <property type="entry name" value="Orn_de-COase"/>
</dbReference>
<proteinExistence type="inferred from homology"/>
<comment type="similarity">
    <text evidence="2">Belongs to the Orn/Lys/Arg decarboxylase class-II family.</text>
</comment>
<dbReference type="InterPro" id="IPR000183">
    <property type="entry name" value="Orn/DAP/Arg_de-COase"/>
</dbReference>
<reference evidence="8 9" key="1">
    <citation type="journal article" date="2020" name="BMC Genomics">
        <title>Correction to: Identification and distribution of gene clusters required for synthesis of sphingolipid metabolism inhibitors in diverse species of the filamentous fungus Fusarium.</title>
        <authorList>
            <person name="Kim H.S."/>
            <person name="Lohmar J.M."/>
            <person name="Busman M."/>
            <person name="Brown D.W."/>
            <person name="Naumann T.A."/>
            <person name="Divon H.H."/>
            <person name="Lysoe E."/>
            <person name="Uhlig S."/>
            <person name="Proctor R.H."/>
        </authorList>
    </citation>
    <scope>NUCLEOTIDE SEQUENCE [LARGE SCALE GENOMIC DNA]</scope>
    <source>
        <strain evidence="8 9">NRRL 25214</strain>
    </source>
</reference>
<dbReference type="GO" id="GO:0033387">
    <property type="term" value="P:putrescine biosynthetic process from arginine, via ornithine"/>
    <property type="evidence" value="ECO:0007669"/>
    <property type="project" value="TreeGrafter"/>
</dbReference>
<evidence type="ECO:0000313" key="9">
    <source>
        <dbReference type="Proteomes" id="UP000573603"/>
    </source>
</evidence>
<evidence type="ECO:0000256" key="1">
    <source>
        <dbReference type="ARBA" id="ARBA00001933"/>
    </source>
</evidence>
<dbReference type="Pfam" id="PF02784">
    <property type="entry name" value="Orn_Arg_deC_N"/>
    <property type="match status" value="1"/>
</dbReference>
<dbReference type="InterPro" id="IPR022644">
    <property type="entry name" value="De-COase2_N"/>
</dbReference>
<evidence type="ECO:0000256" key="3">
    <source>
        <dbReference type="ARBA" id="ARBA00022793"/>
    </source>
</evidence>
<evidence type="ECO:0000259" key="7">
    <source>
        <dbReference type="Pfam" id="PF02784"/>
    </source>
</evidence>
<keyword evidence="3" id="KW-0210">Decarboxylase</keyword>
<evidence type="ECO:0000256" key="2">
    <source>
        <dbReference type="ARBA" id="ARBA00008872"/>
    </source>
</evidence>
<feature type="modified residue" description="N6-(pyridoxal phosphate)lysine" evidence="6">
    <location>
        <position position="66"/>
    </location>
</feature>